<feature type="compositionally biased region" description="Pro residues" evidence="1">
    <location>
        <begin position="327"/>
        <end position="338"/>
    </location>
</feature>
<feature type="compositionally biased region" description="Low complexity" evidence="1">
    <location>
        <begin position="19"/>
        <end position="37"/>
    </location>
</feature>
<keyword evidence="2" id="KW-0812">Transmembrane</keyword>
<feature type="region of interest" description="Disordered" evidence="1">
    <location>
        <begin position="19"/>
        <end position="44"/>
    </location>
</feature>
<evidence type="ECO:0000256" key="2">
    <source>
        <dbReference type="SAM" id="Phobius"/>
    </source>
</evidence>
<feature type="region of interest" description="Disordered" evidence="1">
    <location>
        <begin position="323"/>
        <end position="411"/>
    </location>
</feature>
<feature type="transmembrane region" description="Helical" evidence="2">
    <location>
        <begin position="54"/>
        <end position="75"/>
    </location>
</feature>
<dbReference type="EMBL" id="KV429095">
    <property type="protein sequence ID" value="KZT66068.1"/>
    <property type="molecule type" value="Genomic_DNA"/>
</dbReference>
<feature type="compositionally biased region" description="Polar residues" evidence="1">
    <location>
        <begin position="345"/>
        <end position="359"/>
    </location>
</feature>
<reference evidence="3 4" key="1">
    <citation type="journal article" date="2016" name="Mol. Biol. Evol.">
        <title>Comparative Genomics of Early-Diverging Mushroom-Forming Fungi Provides Insights into the Origins of Lignocellulose Decay Capabilities.</title>
        <authorList>
            <person name="Nagy L.G."/>
            <person name="Riley R."/>
            <person name="Tritt A."/>
            <person name="Adam C."/>
            <person name="Daum C."/>
            <person name="Floudas D."/>
            <person name="Sun H."/>
            <person name="Yadav J.S."/>
            <person name="Pangilinan J."/>
            <person name="Larsson K.H."/>
            <person name="Matsuura K."/>
            <person name="Barry K."/>
            <person name="Labutti K."/>
            <person name="Kuo R."/>
            <person name="Ohm R.A."/>
            <person name="Bhattacharya S.S."/>
            <person name="Shirouzu T."/>
            <person name="Yoshinaga Y."/>
            <person name="Martin F.M."/>
            <person name="Grigoriev I.V."/>
            <person name="Hibbett D.S."/>
        </authorList>
    </citation>
    <scope>NUCLEOTIDE SEQUENCE [LARGE SCALE GENOMIC DNA]</scope>
    <source>
        <strain evidence="3 4">L-15889</strain>
    </source>
</reference>
<dbReference type="OrthoDB" id="3363836at2759"/>
<accession>A0A165MSL5</accession>
<dbReference type="AlphaFoldDB" id="A0A165MSL5"/>
<evidence type="ECO:0000256" key="1">
    <source>
        <dbReference type="SAM" id="MobiDB-lite"/>
    </source>
</evidence>
<name>A0A165MSL5_9APHY</name>
<keyword evidence="2" id="KW-1133">Transmembrane helix</keyword>
<sequence>MPTFLSTLPAGPIWNATYSSSSNVSSSSDESASGSISEDVDNVPKQGTLSKGKIAAAVIMTLLAVAGIVAGVYIWRTRKRGQEKRKRFSVAVDKRMSTISSDWRSVTTAGATHAIRSSVYGGDRTSTLDSGHAGIGAQSLRLETTEEELAAPAMAQIRPGFRASTYSAADRQSRISRVSFAPDTRPSSEYRRTRAFHNGHVPPLPDTVMSPAELSPTQTSGPFSLSAEDIRAYMAGEDASRSSIDDAVAPALSMMRTGSSPSDDSYVIPAIMKMPEPELPMPPAPVVQAPSAPQSPILGAMPMPSIPGVAMTPDDMLRAYAQRSLSSPPPSVTPPPPYSGGMRQLYSQDPTPATLSSFGLVSKPTPPSPASLYPDMPLTFSNSNEDEPRGSFAVSEESTYGVENAEHGTAI</sequence>
<gene>
    <name evidence="3" type="ORF">DAEQUDRAFT_484081</name>
</gene>
<proteinExistence type="predicted"/>
<dbReference type="STRING" id="1314783.A0A165MSL5"/>
<evidence type="ECO:0000313" key="4">
    <source>
        <dbReference type="Proteomes" id="UP000076727"/>
    </source>
</evidence>
<keyword evidence="2" id="KW-0472">Membrane</keyword>
<dbReference type="Proteomes" id="UP000076727">
    <property type="component" value="Unassembled WGS sequence"/>
</dbReference>
<protein>
    <submittedName>
        <fullName evidence="3">Uncharacterized protein</fullName>
    </submittedName>
</protein>
<organism evidence="3 4">
    <name type="scientific">Daedalea quercina L-15889</name>
    <dbReference type="NCBI Taxonomy" id="1314783"/>
    <lineage>
        <taxon>Eukaryota</taxon>
        <taxon>Fungi</taxon>
        <taxon>Dikarya</taxon>
        <taxon>Basidiomycota</taxon>
        <taxon>Agaricomycotina</taxon>
        <taxon>Agaricomycetes</taxon>
        <taxon>Polyporales</taxon>
        <taxon>Fomitopsis</taxon>
    </lineage>
</organism>
<evidence type="ECO:0000313" key="3">
    <source>
        <dbReference type="EMBL" id="KZT66068.1"/>
    </source>
</evidence>
<keyword evidence="4" id="KW-1185">Reference proteome</keyword>